<gene>
    <name evidence="2" type="ordered locus">Mbur_1248</name>
</gene>
<accession>Q12WK6</accession>
<dbReference type="AlphaFoldDB" id="Q12WK6"/>
<dbReference type="KEGG" id="mbu:Mbur_1248"/>
<sequence length="79" mass="8589">MLETNSDVLRIDHIPIGIASTPFDDAERSVSFLSLLPGGLVLVDVQTSQVVDMNPEGIEMIGLSKDDVLGKDCHTFFNN</sequence>
<dbReference type="OrthoDB" id="373667at2157"/>
<protein>
    <recommendedName>
        <fullName evidence="1">PAS domain-containing protein</fullName>
    </recommendedName>
</protein>
<reference evidence="3" key="1">
    <citation type="journal article" date="2009" name="ISME J.">
        <title>The genome sequence of the psychrophilic archaeon, Methanococcoides burtonii: the role of genome evolution in cold adaptation.</title>
        <authorList>
            <person name="Allen M.A."/>
            <person name="Lauro F.M."/>
            <person name="Williams T.J."/>
            <person name="Burg D."/>
            <person name="Siddiqui K.S."/>
            <person name="De Francisci D."/>
            <person name="Chong K.W."/>
            <person name="Pilak O."/>
            <person name="Chew H.H."/>
            <person name="De Maere M.Z."/>
            <person name="Ting L."/>
            <person name="Katrib M."/>
            <person name="Ng C."/>
            <person name="Sowers K.R."/>
            <person name="Galperin M.Y."/>
            <person name="Anderson I.J."/>
            <person name="Ivanova N."/>
            <person name="Dalin E."/>
            <person name="Martinez M."/>
            <person name="Lapidus A."/>
            <person name="Hauser L."/>
            <person name="Land M."/>
            <person name="Thomas T."/>
            <person name="Cavicchioli R."/>
        </authorList>
    </citation>
    <scope>NUCLEOTIDE SEQUENCE [LARGE SCALE GENOMIC DNA]</scope>
    <source>
        <strain evidence="3">DSM 6242 / NBRC 107633 / OCM 468 / ACE-M</strain>
    </source>
</reference>
<evidence type="ECO:0000259" key="1">
    <source>
        <dbReference type="PROSITE" id="PS50112"/>
    </source>
</evidence>
<name>Q12WK6_METBU</name>
<dbReference type="STRING" id="259564.Mbur_1248"/>
<dbReference type="InterPro" id="IPR000014">
    <property type="entry name" value="PAS"/>
</dbReference>
<dbReference type="EMBL" id="CP000300">
    <property type="protein sequence ID" value="ABE52170.1"/>
    <property type="molecule type" value="Genomic_DNA"/>
</dbReference>
<keyword evidence="3" id="KW-1185">Reference proteome</keyword>
<feature type="domain" description="PAS" evidence="1">
    <location>
        <begin position="25"/>
        <end position="79"/>
    </location>
</feature>
<evidence type="ECO:0000313" key="2">
    <source>
        <dbReference type="EMBL" id="ABE52170.1"/>
    </source>
</evidence>
<organism evidence="2 3">
    <name type="scientific">Methanococcoides burtonii (strain DSM 6242 / NBRC 107633 / OCM 468 / ACE-M)</name>
    <dbReference type="NCBI Taxonomy" id="259564"/>
    <lineage>
        <taxon>Archaea</taxon>
        <taxon>Methanobacteriati</taxon>
        <taxon>Methanobacteriota</taxon>
        <taxon>Stenosarchaea group</taxon>
        <taxon>Methanomicrobia</taxon>
        <taxon>Methanosarcinales</taxon>
        <taxon>Methanosarcinaceae</taxon>
        <taxon>Methanococcoides</taxon>
    </lineage>
</organism>
<dbReference type="RefSeq" id="WP_011499316.1">
    <property type="nucleotide sequence ID" value="NC_007955.1"/>
</dbReference>
<dbReference type="PROSITE" id="PS50112">
    <property type="entry name" value="PAS"/>
    <property type="match status" value="1"/>
</dbReference>
<proteinExistence type="predicted"/>
<evidence type="ECO:0000313" key="3">
    <source>
        <dbReference type="Proteomes" id="UP000001979"/>
    </source>
</evidence>
<dbReference type="InterPro" id="IPR035965">
    <property type="entry name" value="PAS-like_dom_sf"/>
</dbReference>
<dbReference type="SUPFAM" id="SSF55785">
    <property type="entry name" value="PYP-like sensor domain (PAS domain)"/>
    <property type="match status" value="1"/>
</dbReference>
<dbReference type="Proteomes" id="UP000001979">
    <property type="component" value="Chromosome"/>
</dbReference>
<dbReference type="GeneID" id="3998572"/>
<dbReference type="HOGENOM" id="CLU_2597693_0_0_2"/>